<evidence type="ECO:0000313" key="3">
    <source>
        <dbReference type="Proteomes" id="UP001595914"/>
    </source>
</evidence>
<accession>A0ABV9FW01</accession>
<gene>
    <name evidence="2" type="ORF">ACFO6S_19965</name>
</gene>
<feature type="transmembrane region" description="Helical" evidence="1">
    <location>
        <begin position="41"/>
        <end position="61"/>
    </location>
</feature>
<name>A0ABV9FW01_9NOCA</name>
<dbReference type="RefSeq" id="WP_378419722.1">
    <property type="nucleotide sequence ID" value="NZ_JBHSFO010000015.1"/>
</dbReference>
<comment type="caution">
    <text evidence="2">The sequence shown here is derived from an EMBL/GenBank/DDBJ whole genome shotgun (WGS) entry which is preliminary data.</text>
</comment>
<feature type="transmembrane region" description="Helical" evidence="1">
    <location>
        <begin position="117"/>
        <end position="140"/>
    </location>
</feature>
<evidence type="ECO:0000313" key="2">
    <source>
        <dbReference type="EMBL" id="MFC4605982.1"/>
    </source>
</evidence>
<dbReference type="EMBL" id="JBHSFO010000015">
    <property type="protein sequence ID" value="MFC4605982.1"/>
    <property type="molecule type" value="Genomic_DNA"/>
</dbReference>
<reference evidence="3" key="1">
    <citation type="journal article" date="2019" name="Int. J. Syst. Evol. Microbiol.">
        <title>The Global Catalogue of Microorganisms (GCM) 10K type strain sequencing project: providing services to taxonomists for standard genome sequencing and annotation.</title>
        <authorList>
            <consortium name="The Broad Institute Genomics Platform"/>
            <consortium name="The Broad Institute Genome Sequencing Center for Infectious Disease"/>
            <person name="Wu L."/>
            <person name="Ma J."/>
        </authorList>
    </citation>
    <scope>NUCLEOTIDE SEQUENCE [LARGE SCALE GENOMIC DNA]</scope>
    <source>
        <strain evidence="3">CCUG 54520</strain>
    </source>
</reference>
<keyword evidence="1" id="KW-0812">Transmembrane</keyword>
<feature type="transmembrane region" description="Helical" evidence="1">
    <location>
        <begin position="73"/>
        <end position="92"/>
    </location>
</feature>
<feature type="transmembrane region" description="Helical" evidence="1">
    <location>
        <begin position="12"/>
        <end position="29"/>
    </location>
</feature>
<protein>
    <submittedName>
        <fullName evidence="2">GAP family protein</fullName>
    </submittedName>
</protein>
<proteinExistence type="predicted"/>
<keyword evidence="1" id="KW-1133">Transmembrane helix</keyword>
<evidence type="ECO:0000256" key="1">
    <source>
        <dbReference type="SAM" id="Phobius"/>
    </source>
</evidence>
<dbReference type="Pfam" id="PF11139">
    <property type="entry name" value="SfLAP"/>
    <property type="match status" value="1"/>
</dbReference>
<organism evidence="2 3">
    <name type="scientific">Rhodococcus kronopolitis</name>
    <dbReference type="NCBI Taxonomy" id="1460226"/>
    <lineage>
        <taxon>Bacteria</taxon>
        <taxon>Bacillati</taxon>
        <taxon>Actinomycetota</taxon>
        <taxon>Actinomycetes</taxon>
        <taxon>Mycobacteriales</taxon>
        <taxon>Nocardiaceae</taxon>
        <taxon>Rhodococcus</taxon>
    </lineage>
</organism>
<keyword evidence="3" id="KW-1185">Reference proteome</keyword>
<dbReference type="InterPro" id="IPR021315">
    <property type="entry name" value="Gap/Sap"/>
</dbReference>
<sequence>MGDLLLLLLPEMIGLIITPAAIAGCVLLLQSHEPIRNALSFGAAFLLVYTVIGVAALLGGAGDQSATSQTVSHWVGVCVGVLFLVVGFVQLARRTKLGAEKPKWIVELEEATPRRSFAIGLVLANLNPNLFIMLSGMTIISSSDSTWPQALLGTVLLVLAASLDFLVPIGAYLLLGDRARRGLDTAKNWMVSRNKELGVAVFLGFGALFTIRGVLALI</sequence>
<dbReference type="Proteomes" id="UP001595914">
    <property type="component" value="Unassembled WGS sequence"/>
</dbReference>
<keyword evidence="1" id="KW-0472">Membrane</keyword>
<feature type="transmembrane region" description="Helical" evidence="1">
    <location>
        <begin position="196"/>
        <end position="215"/>
    </location>
</feature>
<feature type="transmembrane region" description="Helical" evidence="1">
    <location>
        <begin position="152"/>
        <end position="175"/>
    </location>
</feature>